<proteinExistence type="predicted"/>
<accession>A0A385TV92</accession>
<keyword evidence="1" id="KW-0812">Transmembrane</keyword>
<evidence type="ECO:0000256" key="1">
    <source>
        <dbReference type="SAM" id="Phobius"/>
    </source>
</evidence>
<dbReference type="Proteomes" id="UP000266552">
    <property type="component" value="Chromosome"/>
</dbReference>
<keyword evidence="1" id="KW-0472">Membrane</keyword>
<gene>
    <name evidence="2" type="ORF">D5F53_30635</name>
</gene>
<sequence length="97" mass="10594">MIGAYQAAGLELSQISNCRLQDQPRIFLKLVIQMLPDVRDSRFAELNQLLVRFIVGFPEAVWAALAGFSLLNDGSTLWSSSSKGTTSEMVLSGAQSM</sequence>
<reference evidence="2 3" key="1">
    <citation type="submission" date="2018-09" db="EMBL/GenBank/DDBJ databases">
        <title>Genome Sequence of Paenibacillus lautus Strain E7593-69, Azo Dye-Degrading Bacteria, Isolated from Commercial Tattoo Inks.</title>
        <authorList>
            <person name="Nho S.W."/>
            <person name="Kim S.-J."/>
            <person name="Kweon O."/>
            <person name="Cerniglia C.E."/>
        </authorList>
    </citation>
    <scope>NUCLEOTIDE SEQUENCE [LARGE SCALE GENOMIC DNA]</scope>
    <source>
        <strain evidence="2 3">E7593-69</strain>
    </source>
</reference>
<dbReference type="KEGG" id="plw:D5F53_30635"/>
<dbReference type="AlphaFoldDB" id="A0A385TV92"/>
<feature type="transmembrane region" description="Helical" evidence="1">
    <location>
        <begin position="49"/>
        <end position="71"/>
    </location>
</feature>
<protein>
    <submittedName>
        <fullName evidence="2">Uncharacterized protein</fullName>
    </submittedName>
</protein>
<dbReference type="RefSeq" id="WP_119850822.1">
    <property type="nucleotide sequence ID" value="NZ_CP032412.1"/>
</dbReference>
<evidence type="ECO:0000313" key="3">
    <source>
        <dbReference type="Proteomes" id="UP000266552"/>
    </source>
</evidence>
<evidence type="ECO:0000313" key="2">
    <source>
        <dbReference type="EMBL" id="AYB47391.1"/>
    </source>
</evidence>
<organism evidence="2 3">
    <name type="scientific">Paenibacillus lautus</name>
    <name type="common">Bacillus lautus</name>
    <dbReference type="NCBI Taxonomy" id="1401"/>
    <lineage>
        <taxon>Bacteria</taxon>
        <taxon>Bacillati</taxon>
        <taxon>Bacillota</taxon>
        <taxon>Bacilli</taxon>
        <taxon>Bacillales</taxon>
        <taxon>Paenibacillaceae</taxon>
        <taxon>Paenibacillus</taxon>
    </lineage>
</organism>
<keyword evidence="1" id="KW-1133">Transmembrane helix</keyword>
<dbReference type="EMBL" id="CP032412">
    <property type="protein sequence ID" value="AYB47391.1"/>
    <property type="molecule type" value="Genomic_DNA"/>
</dbReference>
<keyword evidence="3" id="KW-1185">Reference proteome</keyword>
<name>A0A385TV92_PAELA</name>